<gene>
    <name evidence="2" type="ORF">SDC9_207121</name>
</gene>
<feature type="compositionally biased region" description="Gly residues" evidence="1">
    <location>
        <begin position="97"/>
        <end position="108"/>
    </location>
</feature>
<feature type="region of interest" description="Disordered" evidence="1">
    <location>
        <begin position="51"/>
        <end position="108"/>
    </location>
</feature>
<dbReference type="EMBL" id="VSSQ01133376">
    <property type="protein sequence ID" value="MPN59400.1"/>
    <property type="molecule type" value="Genomic_DNA"/>
</dbReference>
<evidence type="ECO:0000256" key="1">
    <source>
        <dbReference type="SAM" id="MobiDB-lite"/>
    </source>
</evidence>
<sequence>MERPGHLKRTFAAGSGGGSRAELFQRGQERGHRPGAKRDVAVEFDLAIAQRGGGGQQSQPGAGVAQIKRGGLRVRPARRTPEMPAAAGQCGKDCAQSGGGVARTQGVG</sequence>
<evidence type="ECO:0000313" key="2">
    <source>
        <dbReference type="EMBL" id="MPN59400.1"/>
    </source>
</evidence>
<feature type="region of interest" description="Disordered" evidence="1">
    <location>
        <begin position="1"/>
        <end position="21"/>
    </location>
</feature>
<comment type="caution">
    <text evidence="2">The sequence shown here is derived from an EMBL/GenBank/DDBJ whole genome shotgun (WGS) entry which is preliminary data.</text>
</comment>
<organism evidence="2">
    <name type="scientific">bioreactor metagenome</name>
    <dbReference type="NCBI Taxonomy" id="1076179"/>
    <lineage>
        <taxon>unclassified sequences</taxon>
        <taxon>metagenomes</taxon>
        <taxon>ecological metagenomes</taxon>
    </lineage>
</organism>
<reference evidence="2" key="1">
    <citation type="submission" date="2019-08" db="EMBL/GenBank/DDBJ databases">
        <authorList>
            <person name="Kucharzyk K."/>
            <person name="Murdoch R.W."/>
            <person name="Higgins S."/>
            <person name="Loffler F."/>
        </authorList>
    </citation>
    <scope>NUCLEOTIDE SEQUENCE</scope>
</reference>
<dbReference type="AlphaFoldDB" id="A0A645J8C7"/>
<name>A0A645J8C7_9ZZZZ</name>
<proteinExistence type="predicted"/>
<accession>A0A645J8C7</accession>
<protein>
    <submittedName>
        <fullName evidence="2">Uncharacterized protein</fullName>
    </submittedName>
</protein>
<feature type="compositionally biased region" description="Low complexity" evidence="1">
    <location>
        <begin position="57"/>
        <end position="66"/>
    </location>
</feature>